<gene>
    <name evidence="2" type="ORF">SAMN02745941_00924</name>
</gene>
<accession>A0A1M5W4B8</accession>
<name>A0A1M5W4B8_9CLOT</name>
<dbReference type="GO" id="GO:0003677">
    <property type="term" value="F:DNA binding"/>
    <property type="evidence" value="ECO:0007669"/>
    <property type="project" value="UniProtKB-KW"/>
</dbReference>
<dbReference type="PANTHER" id="PTHR33169:SF14">
    <property type="entry name" value="TRANSCRIPTIONAL REGULATOR RV3488"/>
    <property type="match status" value="1"/>
</dbReference>
<sequence length="113" mass="13048">MDSIDELMASLLVELRRGTLVLSVLSQLDSPEYGYSLVQKLEEKNSPIDSGTLYPLLRRLEKQKLLTSEWDTTESRPRKFYVLSNEGKEVYKRLKNEWKLISSQLDILLKGGD</sequence>
<dbReference type="RefSeq" id="WP_073017190.1">
    <property type="nucleotide sequence ID" value="NZ_FQXU01000004.1"/>
</dbReference>
<evidence type="ECO:0000259" key="1">
    <source>
        <dbReference type="Pfam" id="PF03551"/>
    </source>
</evidence>
<reference evidence="2 3" key="1">
    <citation type="submission" date="2016-11" db="EMBL/GenBank/DDBJ databases">
        <authorList>
            <person name="Jaros S."/>
            <person name="Januszkiewicz K."/>
            <person name="Wedrychowicz H."/>
        </authorList>
    </citation>
    <scope>NUCLEOTIDE SEQUENCE [LARGE SCALE GENOMIC DNA]</scope>
    <source>
        <strain evidence="2 3">DSM 6191</strain>
    </source>
</reference>
<keyword evidence="2" id="KW-0238">DNA-binding</keyword>
<dbReference type="PANTHER" id="PTHR33169">
    <property type="entry name" value="PADR-FAMILY TRANSCRIPTIONAL REGULATOR"/>
    <property type="match status" value="1"/>
</dbReference>
<proteinExistence type="predicted"/>
<dbReference type="InterPro" id="IPR036388">
    <property type="entry name" value="WH-like_DNA-bd_sf"/>
</dbReference>
<dbReference type="Pfam" id="PF03551">
    <property type="entry name" value="PadR"/>
    <property type="match status" value="1"/>
</dbReference>
<dbReference type="AlphaFoldDB" id="A0A1M5W4B8"/>
<dbReference type="Gene3D" id="1.10.10.10">
    <property type="entry name" value="Winged helix-like DNA-binding domain superfamily/Winged helix DNA-binding domain"/>
    <property type="match status" value="1"/>
</dbReference>
<dbReference type="EMBL" id="FQXU01000004">
    <property type="protein sequence ID" value="SHH82362.1"/>
    <property type="molecule type" value="Genomic_DNA"/>
</dbReference>
<dbReference type="InterPro" id="IPR005149">
    <property type="entry name" value="Tscrpt_reg_PadR_N"/>
</dbReference>
<evidence type="ECO:0000313" key="2">
    <source>
        <dbReference type="EMBL" id="SHH82362.1"/>
    </source>
</evidence>
<evidence type="ECO:0000313" key="3">
    <source>
        <dbReference type="Proteomes" id="UP000184241"/>
    </source>
</evidence>
<organism evidence="2 3">
    <name type="scientific">Clostridium intestinale DSM 6191</name>
    <dbReference type="NCBI Taxonomy" id="1121320"/>
    <lineage>
        <taxon>Bacteria</taxon>
        <taxon>Bacillati</taxon>
        <taxon>Bacillota</taxon>
        <taxon>Clostridia</taxon>
        <taxon>Eubacteriales</taxon>
        <taxon>Clostridiaceae</taxon>
        <taxon>Clostridium</taxon>
    </lineage>
</organism>
<dbReference type="InterPro" id="IPR052509">
    <property type="entry name" value="Metal_resp_DNA-bind_regulator"/>
</dbReference>
<dbReference type="SUPFAM" id="SSF46785">
    <property type="entry name" value="Winged helix' DNA-binding domain"/>
    <property type="match status" value="1"/>
</dbReference>
<feature type="domain" description="Transcription regulator PadR N-terminal" evidence="1">
    <location>
        <begin position="21"/>
        <end position="92"/>
    </location>
</feature>
<dbReference type="InterPro" id="IPR036390">
    <property type="entry name" value="WH_DNA-bd_sf"/>
</dbReference>
<protein>
    <submittedName>
        <fullName evidence="2">DNA-binding transcriptional regulator, PadR family</fullName>
    </submittedName>
</protein>
<dbReference type="Proteomes" id="UP000184241">
    <property type="component" value="Unassembled WGS sequence"/>
</dbReference>